<dbReference type="AlphaFoldDB" id="A0A7R9PQB6"/>
<gene>
    <name evidence="1" type="ORF">TGEB3V08_LOCUS9335</name>
</gene>
<organism evidence="1">
    <name type="scientific">Timema genevievae</name>
    <name type="common">Walking stick</name>
    <dbReference type="NCBI Taxonomy" id="629358"/>
    <lineage>
        <taxon>Eukaryota</taxon>
        <taxon>Metazoa</taxon>
        <taxon>Ecdysozoa</taxon>
        <taxon>Arthropoda</taxon>
        <taxon>Hexapoda</taxon>
        <taxon>Insecta</taxon>
        <taxon>Pterygota</taxon>
        <taxon>Neoptera</taxon>
        <taxon>Polyneoptera</taxon>
        <taxon>Phasmatodea</taxon>
        <taxon>Timematodea</taxon>
        <taxon>Timematoidea</taxon>
        <taxon>Timematidae</taxon>
        <taxon>Timema</taxon>
    </lineage>
</organism>
<sequence length="108" mass="12192">MVLEVWNLQSCRSHKNYCSLRKTETVSDSGGSTHKVDGDNSNRLIALLLASALWSQLTRSRLEGALHIRCARWRAVINLTLAKEVVFPKQGTIFCKMLTSTFTIVVWL</sequence>
<protein>
    <submittedName>
        <fullName evidence="1">Uncharacterized protein</fullName>
    </submittedName>
</protein>
<name>A0A7R9PQB6_TIMGE</name>
<accession>A0A7R9PQB6</accession>
<dbReference type="EMBL" id="OE844226">
    <property type="protein sequence ID" value="CAD7604953.1"/>
    <property type="molecule type" value="Genomic_DNA"/>
</dbReference>
<evidence type="ECO:0000313" key="1">
    <source>
        <dbReference type="EMBL" id="CAD7604953.1"/>
    </source>
</evidence>
<proteinExistence type="predicted"/>
<reference evidence="1" key="1">
    <citation type="submission" date="2020-11" db="EMBL/GenBank/DDBJ databases">
        <authorList>
            <person name="Tran Van P."/>
        </authorList>
    </citation>
    <scope>NUCLEOTIDE SEQUENCE</scope>
</reference>